<evidence type="ECO:0000256" key="2">
    <source>
        <dbReference type="ARBA" id="ARBA00022692"/>
    </source>
</evidence>
<name>A0AAQ4Q4D9_GASAC</name>
<keyword evidence="3" id="KW-0732">Signal</keyword>
<evidence type="ECO:0000256" key="5">
    <source>
        <dbReference type="ARBA" id="ARBA00023136"/>
    </source>
</evidence>
<keyword evidence="2 6" id="KW-0812">Transmembrane</keyword>
<reference evidence="8" key="2">
    <citation type="submission" date="2025-08" db="UniProtKB">
        <authorList>
            <consortium name="Ensembl"/>
        </authorList>
    </citation>
    <scope>IDENTIFICATION</scope>
</reference>
<evidence type="ECO:0000313" key="8">
    <source>
        <dbReference type="Ensembl" id="ENSGACP00000045163.1"/>
    </source>
</evidence>
<accession>A0AAQ4Q4D9</accession>
<reference evidence="8" key="3">
    <citation type="submission" date="2025-09" db="UniProtKB">
        <authorList>
            <consortium name="Ensembl"/>
        </authorList>
    </citation>
    <scope>IDENTIFICATION</scope>
</reference>
<reference evidence="8 9" key="1">
    <citation type="journal article" date="2021" name="G3 (Bethesda)">
        <title>Improved contiguity of the threespine stickleback genome using long-read sequencing.</title>
        <authorList>
            <person name="Nath S."/>
            <person name="Shaw D.E."/>
            <person name="White M.A."/>
        </authorList>
    </citation>
    <scope>NUCLEOTIDE SEQUENCE [LARGE SCALE GENOMIC DNA]</scope>
    <source>
        <strain evidence="8 9">Lake Benthic</strain>
    </source>
</reference>
<proteinExistence type="predicted"/>
<evidence type="ECO:0000256" key="1">
    <source>
        <dbReference type="ARBA" id="ARBA00004141"/>
    </source>
</evidence>
<feature type="transmembrane region" description="Helical" evidence="6">
    <location>
        <begin position="371"/>
        <end position="391"/>
    </location>
</feature>
<comment type="subcellular location">
    <subcellularLocation>
        <location evidence="1">Membrane</location>
        <topology evidence="1">Multi-pass membrane protein</topology>
    </subcellularLocation>
</comment>
<evidence type="ECO:0000259" key="7">
    <source>
        <dbReference type="Pfam" id="PF06814"/>
    </source>
</evidence>
<evidence type="ECO:0000256" key="6">
    <source>
        <dbReference type="SAM" id="Phobius"/>
    </source>
</evidence>
<organism evidence="8 9">
    <name type="scientific">Gasterosteus aculeatus aculeatus</name>
    <name type="common">three-spined stickleback</name>
    <dbReference type="NCBI Taxonomy" id="481459"/>
    <lineage>
        <taxon>Eukaryota</taxon>
        <taxon>Metazoa</taxon>
        <taxon>Chordata</taxon>
        <taxon>Craniata</taxon>
        <taxon>Vertebrata</taxon>
        <taxon>Euteleostomi</taxon>
        <taxon>Actinopterygii</taxon>
        <taxon>Neopterygii</taxon>
        <taxon>Teleostei</taxon>
        <taxon>Neoteleostei</taxon>
        <taxon>Acanthomorphata</taxon>
        <taxon>Eupercaria</taxon>
        <taxon>Perciformes</taxon>
        <taxon>Cottioidei</taxon>
        <taxon>Gasterosteales</taxon>
        <taxon>Gasterosteidae</taxon>
        <taxon>Gasterosteus</taxon>
    </lineage>
</organism>
<feature type="transmembrane region" description="Helical" evidence="6">
    <location>
        <begin position="165"/>
        <end position="185"/>
    </location>
</feature>
<feature type="domain" description="GOST seven transmembrane" evidence="7">
    <location>
        <begin position="161"/>
        <end position="403"/>
    </location>
</feature>
<dbReference type="GO" id="GO:0016020">
    <property type="term" value="C:membrane"/>
    <property type="evidence" value="ECO:0007669"/>
    <property type="project" value="UniProtKB-SubCell"/>
</dbReference>
<dbReference type="Proteomes" id="UP000007635">
    <property type="component" value="Chromosome IX"/>
</dbReference>
<keyword evidence="9" id="KW-1185">Reference proteome</keyword>
<evidence type="ECO:0000256" key="4">
    <source>
        <dbReference type="ARBA" id="ARBA00022989"/>
    </source>
</evidence>
<dbReference type="Ensembl" id="ENSGACT00000040648.1">
    <property type="protein sequence ID" value="ENSGACP00000045163.1"/>
    <property type="gene ID" value="ENSGACG00000019882.2"/>
</dbReference>
<dbReference type="InterPro" id="IPR053937">
    <property type="entry name" value="GOST_TM"/>
</dbReference>
<evidence type="ECO:0000313" key="9">
    <source>
        <dbReference type="Proteomes" id="UP000007635"/>
    </source>
</evidence>
<dbReference type="PANTHER" id="PTHR21229:SF11">
    <property type="entry name" value="PROTEIN GPR108"/>
    <property type="match status" value="1"/>
</dbReference>
<dbReference type="InterPro" id="IPR009637">
    <property type="entry name" value="GPR107/GPR108-like"/>
</dbReference>
<feature type="transmembrane region" description="Helical" evidence="6">
    <location>
        <begin position="346"/>
        <end position="365"/>
    </location>
</feature>
<dbReference type="AlphaFoldDB" id="A0AAQ4Q4D9"/>
<dbReference type="GO" id="GO:0005794">
    <property type="term" value="C:Golgi apparatus"/>
    <property type="evidence" value="ECO:0007669"/>
    <property type="project" value="TreeGrafter"/>
</dbReference>
<feature type="transmembrane region" description="Helical" evidence="6">
    <location>
        <begin position="267"/>
        <end position="285"/>
    </location>
</feature>
<dbReference type="PANTHER" id="PTHR21229">
    <property type="entry name" value="LUNG SEVEN TRANSMEMBRANE RECEPTOR"/>
    <property type="match status" value="1"/>
</dbReference>
<keyword evidence="4 6" id="KW-1133">Transmembrane helix</keyword>
<protein>
    <submittedName>
        <fullName evidence="8">G protein-coupled receptor 108</fullName>
    </submittedName>
</protein>
<feature type="transmembrane region" description="Helical" evidence="6">
    <location>
        <begin position="192"/>
        <end position="212"/>
    </location>
</feature>
<dbReference type="Pfam" id="PF06814">
    <property type="entry name" value="GOST_TM"/>
    <property type="match status" value="1"/>
</dbReference>
<sequence>MLCLGLTPLCYVHAATSQFATFRTSLDEAPHPTKRHYCPFKDHLGSGQKQRLLQLQRKPASLPAVRHVTGCLTCCTDACRPPTVQARGRPAGGGSVHPEVPLLQEPGTRDQAAVLAGRKYPCVSQHVALGCARELTPHTHTLQVNVTERNPGGFLSAAEIPLSRLYIGMAGVFFVAAMVWIYTLMKHSVFKIHWLMAALAFTKSTSLVFHSINYHFINTEGHPIEGWAVMYYITHLLKGALLFITLALIGTGWAFVKYILSDKEKKIFMIVIPLQVLANVAFIIIESTEEGTSEYYLWKEILFLVDLLCCGAILFPVVWSIRHLQEASSTDGKAAMNLEKLKLFRHYYVMIVCYIYFTRIIAILLKVTMPFQWQWCYEFLVEVSTLVFFVLTGYKFRPASNNPYLQLPQDEEDVEMDESGALGRISQVQKKCNGRERQKEFTL</sequence>
<keyword evidence="5 6" id="KW-0472">Membrane</keyword>
<evidence type="ECO:0000256" key="3">
    <source>
        <dbReference type="ARBA" id="ARBA00022729"/>
    </source>
</evidence>
<feature type="transmembrane region" description="Helical" evidence="6">
    <location>
        <begin position="297"/>
        <end position="319"/>
    </location>
</feature>
<dbReference type="GeneTree" id="ENSGT00940000160446"/>
<feature type="transmembrane region" description="Helical" evidence="6">
    <location>
        <begin position="232"/>
        <end position="255"/>
    </location>
</feature>